<name>A0AAD5YLK2_9APHY</name>
<dbReference type="InterPro" id="IPR008266">
    <property type="entry name" value="Tyr_kinase_AS"/>
</dbReference>
<accession>A0AAD5YLK2</accession>
<dbReference type="GO" id="GO:0005524">
    <property type="term" value="F:ATP binding"/>
    <property type="evidence" value="ECO:0007669"/>
    <property type="project" value="InterPro"/>
</dbReference>
<dbReference type="AlphaFoldDB" id="A0AAD5YLK2"/>
<evidence type="ECO:0000256" key="1">
    <source>
        <dbReference type="SAM" id="MobiDB-lite"/>
    </source>
</evidence>
<gene>
    <name evidence="3" type="ORF">NLI96_g882</name>
</gene>
<dbReference type="EMBL" id="JANAWD010000016">
    <property type="protein sequence ID" value="KAJ3491191.1"/>
    <property type="molecule type" value="Genomic_DNA"/>
</dbReference>
<keyword evidence="4" id="KW-1185">Reference proteome</keyword>
<dbReference type="Pfam" id="PF17667">
    <property type="entry name" value="Pkinase_fungal"/>
    <property type="match status" value="1"/>
</dbReference>
<dbReference type="GO" id="GO:0004672">
    <property type="term" value="F:protein kinase activity"/>
    <property type="evidence" value="ECO:0007669"/>
    <property type="project" value="InterPro"/>
</dbReference>
<dbReference type="InterPro" id="IPR000719">
    <property type="entry name" value="Prot_kinase_dom"/>
</dbReference>
<feature type="compositionally biased region" description="Basic and acidic residues" evidence="1">
    <location>
        <begin position="801"/>
        <end position="812"/>
    </location>
</feature>
<feature type="compositionally biased region" description="Acidic residues" evidence="1">
    <location>
        <begin position="814"/>
        <end position="898"/>
    </location>
</feature>
<feature type="region of interest" description="Disordered" evidence="1">
    <location>
        <begin position="788"/>
        <end position="913"/>
    </location>
</feature>
<dbReference type="Proteomes" id="UP001212997">
    <property type="component" value="Unassembled WGS sequence"/>
</dbReference>
<dbReference type="InterPro" id="IPR040976">
    <property type="entry name" value="Pkinase_fungal"/>
</dbReference>
<dbReference type="Gene3D" id="1.10.510.10">
    <property type="entry name" value="Transferase(Phosphotransferase) domain 1"/>
    <property type="match status" value="1"/>
</dbReference>
<dbReference type="PROSITE" id="PS50011">
    <property type="entry name" value="PROTEIN_KINASE_DOM"/>
    <property type="match status" value="1"/>
</dbReference>
<sequence length="913" mass="104966">MPPPEPLSRKFTPFKFQTTHSGVGDPEKRGLTMGERMQLTSAEVSQNVYTNVAEVWHMFTSGVKNEQVQPIMEGLQKKRLYSYESGRFTRLPSHPEYEAHLYAPFIRIANVVSRLSDTRQDGMTLRWRNTYNKVPDSYWSTTPKMRPDIVVELVPEHEPLCKPSWNRVILVGEFKRALDPTQPIVQLACYVRQIFMEQPDRRFVLGFTLTGCLLTTWYFDRSGILGSVPINVHEKANSFVRFLIGCSQMSDERFGFDPTFLWFQKIEKKIEEKIEKKIDICLPSYRIPPSVVRNGFADLHWIFSMPKKEGKGVQRFVTFRAHTFQPAEVITGKATAAWLVYTYEDFLTYRDPRVSSETKAKLKVYFFKSAWRVKHRISESQIYTKIGRLDGVAKLYSTADVWIKGKHDTTRRNRMNIKTEGNPLTLVRERKPPDFLKPRASSRTGSQRPSRADVYADYGRKDTDIPLDELVQYLKGVEARARKSHLEIGRFRTRAHSRIVLETFGAPLTDFISKEELLTVLIDVVNGHKHLADQGYLHRDLTRGNIIITNEPSPNHGIIVDLDHSIPLDPNYDGEIEDHHTGTCAFMSNELLCNQSIFSRAVVTDNNNVMVPKVIHDMESIFWIMCWMFTMREGPSTRRRTGDGHSDGNAATVQANAWHSAGPAQTASNKRVAIRYQDEFLLNIGSHLAPYFRHMLTLLDNLREILLAAYQHNAYDSLHDDFVKELQTRLDKLRGEDDPLEDPQGAVFSGGGELFGNDREKFMIQRKADFDRMSQFATKKRTMHVFCEDTKDKGGAPGKSGKGDEGAFRGDFLDVPELDEEQQDDETDEEHEDGSDGEWTDCDSEEDEDWDEEDEDEDWDEEDEDEDWDEEDGDGDGEDGDRDEDEGEVEEGDSLYTEEDSRITRPPKRVKLE</sequence>
<protein>
    <recommendedName>
        <fullName evidence="2">Protein kinase domain-containing protein</fullName>
    </recommendedName>
</protein>
<organism evidence="3 4">
    <name type="scientific">Meripilus lineatus</name>
    <dbReference type="NCBI Taxonomy" id="2056292"/>
    <lineage>
        <taxon>Eukaryota</taxon>
        <taxon>Fungi</taxon>
        <taxon>Dikarya</taxon>
        <taxon>Basidiomycota</taxon>
        <taxon>Agaricomycotina</taxon>
        <taxon>Agaricomycetes</taxon>
        <taxon>Polyporales</taxon>
        <taxon>Meripilaceae</taxon>
        <taxon>Meripilus</taxon>
    </lineage>
</organism>
<feature type="region of interest" description="Disordered" evidence="1">
    <location>
        <begin position="430"/>
        <end position="452"/>
    </location>
</feature>
<evidence type="ECO:0000313" key="4">
    <source>
        <dbReference type="Proteomes" id="UP001212997"/>
    </source>
</evidence>
<evidence type="ECO:0000313" key="3">
    <source>
        <dbReference type="EMBL" id="KAJ3491191.1"/>
    </source>
</evidence>
<dbReference type="PANTHER" id="PTHR38248:SF2">
    <property type="entry name" value="FUNK1 11"/>
    <property type="match status" value="1"/>
</dbReference>
<proteinExistence type="predicted"/>
<feature type="domain" description="Protein kinase" evidence="2">
    <location>
        <begin position="303"/>
        <end position="715"/>
    </location>
</feature>
<dbReference type="SUPFAM" id="SSF56112">
    <property type="entry name" value="Protein kinase-like (PK-like)"/>
    <property type="match status" value="1"/>
</dbReference>
<reference evidence="3" key="1">
    <citation type="submission" date="2022-07" db="EMBL/GenBank/DDBJ databases">
        <title>Genome Sequence of Physisporinus lineatus.</title>
        <authorList>
            <person name="Buettner E."/>
        </authorList>
    </citation>
    <scope>NUCLEOTIDE SEQUENCE</scope>
    <source>
        <strain evidence="3">VT162</strain>
    </source>
</reference>
<evidence type="ECO:0000259" key="2">
    <source>
        <dbReference type="PROSITE" id="PS50011"/>
    </source>
</evidence>
<dbReference type="PANTHER" id="PTHR38248">
    <property type="entry name" value="FUNK1 6"/>
    <property type="match status" value="1"/>
</dbReference>
<comment type="caution">
    <text evidence="3">The sequence shown here is derived from an EMBL/GenBank/DDBJ whole genome shotgun (WGS) entry which is preliminary data.</text>
</comment>
<dbReference type="InterPro" id="IPR011009">
    <property type="entry name" value="Kinase-like_dom_sf"/>
</dbReference>
<dbReference type="PROSITE" id="PS00109">
    <property type="entry name" value="PROTEIN_KINASE_TYR"/>
    <property type="match status" value="1"/>
</dbReference>